<feature type="region of interest" description="Disordered" evidence="4">
    <location>
        <begin position="480"/>
        <end position="500"/>
    </location>
</feature>
<reference evidence="6" key="1">
    <citation type="submission" date="2020-11" db="EMBL/GenBank/DDBJ databases">
        <authorList>
            <consortium name="DOE Joint Genome Institute"/>
            <person name="Ahrendt S."/>
            <person name="Riley R."/>
            <person name="Andreopoulos W."/>
            <person name="Labutti K."/>
            <person name="Pangilinan J."/>
            <person name="Ruiz-Duenas F.J."/>
            <person name="Barrasa J.M."/>
            <person name="Sanchez-Garcia M."/>
            <person name="Camarero S."/>
            <person name="Miyauchi S."/>
            <person name="Serrano A."/>
            <person name="Linde D."/>
            <person name="Babiker R."/>
            <person name="Drula E."/>
            <person name="Ayuso-Fernandez I."/>
            <person name="Pacheco R."/>
            <person name="Padilla G."/>
            <person name="Ferreira P."/>
            <person name="Barriuso J."/>
            <person name="Kellner H."/>
            <person name="Castanera R."/>
            <person name="Alfaro M."/>
            <person name="Ramirez L."/>
            <person name="Pisabarro A.G."/>
            <person name="Kuo A."/>
            <person name="Tritt A."/>
            <person name="Lipzen A."/>
            <person name="He G."/>
            <person name="Yan M."/>
            <person name="Ng V."/>
            <person name="Cullen D."/>
            <person name="Martin F."/>
            <person name="Rosso M.-N."/>
            <person name="Henrissat B."/>
            <person name="Hibbett D."/>
            <person name="Martinez A.T."/>
            <person name="Grigoriev I.V."/>
        </authorList>
    </citation>
    <scope>NUCLEOTIDE SEQUENCE</scope>
    <source>
        <strain evidence="6">CIRM-BRFM 674</strain>
    </source>
</reference>
<evidence type="ECO:0000259" key="5">
    <source>
        <dbReference type="PROSITE" id="PS51845"/>
    </source>
</evidence>
<dbReference type="Gene3D" id="1.10.1300.10">
    <property type="entry name" value="3'5'-cyclic nucleotide phosphodiesterase, catalytic domain"/>
    <property type="match status" value="1"/>
</dbReference>
<protein>
    <recommendedName>
        <fullName evidence="3">Phosphodiesterase</fullName>
        <ecNumber evidence="3">3.1.4.-</ecNumber>
    </recommendedName>
</protein>
<dbReference type="PROSITE" id="PS51845">
    <property type="entry name" value="PDEASE_I_2"/>
    <property type="match status" value="1"/>
</dbReference>
<keyword evidence="1 3" id="KW-0479">Metal-binding</keyword>
<evidence type="ECO:0000256" key="1">
    <source>
        <dbReference type="ARBA" id="ARBA00022723"/>
    </source>
</evidence>
<feature type="domain" description="PDEase" evidence="5">
    <location>
        <begin position="83"/>
        <end position="430"/>
    </location>
</feature>
<dbReference type="CDD" id="cd00077">
    <property type="entry name" value="HDc"/>
    <property type="match status" value="1"/>
</dbReference>
<evidence type="ECO:0000256" key="3">
    <source>
        <dbReference type="RuleBase" id="RU363067"/>
    </source>
</evidence>
<dbReference type="OrthoDB" id="546632at2759"/>
<comment type="cofactor">
    <cofactor evidence="3">
        <name>a divalent metal cation</name>
        <dbReference type="ChEBI" id="CHEBI:60240"/>
    </cofactor>
    <text evidence="3">Binds 2 divalent metal cations per subunit. Site 1 may preferentially bind zinc ions, while site 2 has a preference for magnesium and/or manganese ions.</text>
</comment>
<gene>
    <name evidence="6" type="ORF">BDN70DRAFT_824474</name>
</gene>
<feature type="region of interest" description="Disordered" evidence="4">
    <location>
        <begin position="432"/>
        <end position="451"/>
    </location>
</feature>
<dbReference type="GO" id="GO:0004114">
    <property type="term" value="F:3',5'-cyclic-nucleotide phosphodiesterase activity"/>
    <property type="evidence" value="ECO:0007669"/>
    <property type="project" value="InterPro"/>
</dbReference>
<dbReference type="InterPro" id="IPR003607">
    <property type="entry name" value="HD/PDEase_dom"/>
</dbReference>
<dbReference type="SMART" id="SM00471">
    <property type="entry name" value="HDc"/>
    <property type="match status" value="1"/>
</dbReference>
<dbReference type="AlphaFoldDB" id="A0A9P5ZBH7"/>
<dbReference type="EMBL" id="MU155138">
    <property type="protein sequence ID" value="KAF9485013.1"/>
    <property type="molecule type" value="Genomic_DNA"/>
</dbReference>
<dbReference type="SUPFAM" id="SSF109604">
    <property type="entry name" value="HD-domain/PDEase-like"/>
    <property type="match status" value="1"/>
</dbReference>
<dbReference type="InterPro" id="IPR036971">
    <property type="entry name" value="PDEase_catalytic_dom_sf"/>
</dbReference>
<name>A0A9P5ZBH7_9AGAR</name>
<feature type="compositionally biased region" description="Low complexity" evidence="4">
    <location>
        <begin position="437"/>
        <end position="451"/>
    </location>
</feature>
<sequence>MCPGGGLSPHQPTGLAQAPAVPHDWRRRSADIGGLHLATTTPGQGQGWMGGEPAAVETRFAELLSDMYNQTNSSVNDNSVDAPPPELPSSVRSRLIHSLDRWHFEPHLLPDEELIECTLILFEVLFRVEGMQEAIPISMKQISSFIHHLRRIYRYENSYHNFEHALDVLQATQSYLKSAGMVPSPLILFQPYTTWKPAKSFDSGSLIGCLGLRELFILYVSAIGHDVGHPGFSNIFMKNARTPLSLVFNDTSALENLHCLLLLQVMKHHGLGALLDDPAHGQHLRKILQKTVLATDMGVHQDFMERMQRMLDGERTSLCHRQVIICQAILKNADISNPTRPFLVSKHWANALMQEWTAQAQFEEELQLAPTVASSTSYDPIKEANGQIFFISTFAKPLLVLTEKAIPEMRMYTTHCKQNLSTWKKRLPELTRERELAPSSSSSSNSKAPSAASSSDAYITAFPLSLPTIKIAPESMSAYAPSWSGRSEAESSPPGSPTES</sequence>
<evidence type="ECO:0000256" key="2">
    <source>
        <dbReference type="ARBA" id="ARBA00022801"/>
    </source>
</evidence>
<feature type="non-terminal residue" evidence="6">
    <location>
        <position position="500"/>
    </location>
</feature>
<evidence type="ECO:0000313" key="7">
    <source>
        <dbReference type="Proteomes" id="UP000807469"/>
    </source>
</evidence>
<keyword evidence="7" id="KW-1185">Reference proteome</keyword>
<dbReference type="GO" id="GO:0007165">
    <property type="term" value="P:signal transduction"/>
    <property type="evidence" value="ECO:0007669"/>
    <property type="project" value="InterPro"/>
</dbReference>
<organism evidence="6 7">
    <name type="scientific">Pholiota conissans</name>
    <dbReference type="NCBI Taxonomy" id="109636"/>
    <lineage>
        <taxon>Eukaryota</taxon>
        <taxon>Fungi</taxon>
        <taxon>Dikarya</taxon>
        <taxon>Basidiomycota</taxon>
        <taxon>Agaricomycotina</taxon>
        <taxon>Agaricomycetes</taxon>
        <taxon>Agaricomycetidae</taxon>
        <taxon>Agaricales</taxon>
        <taxon>Agaricineae</taxon>
        <taxon>Strophariaceae</taxon>
        <taxon>Pholiota</taxon>
    </lineage>
</organism>
<dbReference type="PANTHER" id="PTHR11347">
    <property type="entry name" value="CYCLIC NUCLEOTIDE PHOSPHODIESTERASE"/>
    <property type="match status" value="1"/>
</dbReference>
<keyword evidence="2 3" id="KW-0378">Hydrolase</keyword>
<dbReference type="InterPro" id="IPR002073">
    <property type="entry name" value="PDEase_catalytic_dom"/>
</dbReference>
<feature type="region of interest" description="Disordered" evidence="4">
    <location>
        <begin position="1"/>
        <end position="21"/>
    </location>
</feature>
<comment type="caution">
    <text evidence="6">The sequence shown here is derived from an EMBL/GenBank/DDBJ whole genome shotgun (WGS) entry which is preliminary data.</text>
</comment>
<comment type="similarity">
    <text evidence="3">Belongs to the cyclic nucleotide phosphodiesterase family.</text>
</comment>
<proteinExistence type="inferred from homology"/>
<dbReference type="EC" id="3.1.4.-" evidence="3"/>
<dbReference type="Pfam" id="PF00233">
    <property type="entry name" value="PDEase_I"/>
    <property type="match status" value="1"/>
</dbReference>
<accession>A0A9P5ZBH7</accession>
<dbReference type="InterPro" id="IPR023174">
    <property type="entry name" value="PDEase_CS"/>
</dbReference>
<dbReference type="GO" id="GO:0046872">
    <property type="term" value="F:metal ion binding"/>
    <property type="evidence" value="ECO:0007669"/>
    <property type="project" value="UniProtKB-KW"/>
</dbReference>
<evidence type="ECO:0000313" key="6">
    <source>
        <dbReference type="EMBL" id="KAF9485013.1"/>
    </source>
</evidence>
<dbReference type="Proteomes" id="UP000807469">
    <property type="component" value="Unassembled WGS sequence"/>
</dbReference>
<evidence type="ECO:0000256" key="4">
    <source>
        <dbReference type="SAM" id="MobiDB-lite"/>
    </source>
</evidence>
<dbReference type="PROSITE" id="PS00126">
    <property type="entry name" value="PDEASE_I_1"/>
    <property type="match status" value="1"/>
</dbReference>